<dbReference type="InterPro" id="IPR051453">
    <property type="entry name" value="MBL_Glyoxalase_II"/>
</dbReference>
<dbReference type="Proteomes" id="UP000185161">
    <property type="component" value="Chromosome"/>
</dbReference>
<feature type="domain" description="Metallo-beta-lactamase" evidence="5">
    <location>
        <begin position="20"/>
        <end position="199"/>
    </location>
</feature>
<evidence type="ECO:0000313" key="10">
    <source>
        <dbReference type="Proteomes" id="UP000286681"/>
    </source>
</evidence>
<comment type="cofactor">
    <cofactor evidence="1">
        <name>Zn(2+)</name>
        <dbReference type="ChEBI" id="CHEBI:29105"/>
    </cofactor>
</comment>
<evidence type="ECO:0000256" key="4">
    <source>
        <dbReference type="ARBA" id="ARBA00022833"/>
    </source>
</evidence>
<dbReference type="EMBL" id="CP018820">
    <property type="protein sequence ID" value="APR51678.1"/>
    <property type="molecule type" value="Genomic_DNA"/>
</dbReference>
<dbReference type="RefSeq" id="WP_066578206.1">
    <property type="nucleotide sequence ID" value="NZ_CP018820.1"/>
</dbReference>
<evidence type="ECO:0000313" key="11">
    <source>
        <dbReference type="Proteomes" id="UP000287746"/>
    </source>
</evidence>
<dbReference type="Gene3D" id="3.60.15.10">
    <property type="entry name" value="Ribonuclease Z/Hydroxyacylglutathione hydrolase-like"/>
    <property type="match status" value="1"/>
</dbReference>
<evidence type="ECO:0000313" key="9">
    <source>
        <dbReference type="Proteomes" id="UP000185161"/>
    </source>
</evidence>
<dbReference type="KEGG" id="skr:BRX40_03820"/>
<evidence type="ECO:0000313" key="8">
    <source>
        <dbReference type="EMBL" id="RSY79930.1"/>
    </source>
</evidence>
<gene>
    <name evidence="6" type="ORF">BRX40_03820</name>
    <name evidence="7" type="ORF">CA257_02190</name>
    <name evidence="8" type="ORF">DAH66_16395</name>
</gene>
<evidence type="ECO:0000256" key="1">
    <source>
        <dbReference type="ARBA" id="ARBA00001947"/>
    </source>
</evidence>
<evidence type="ECO:0000313" key="6">
    <source>
        <dbReference type="EMBL" id="APR51678.1"/>
    </source>
</evidence>
<dbReference type="STRING" id="93064.BRX40_03820"/>
<organism evidence="6 9">
    <name type="scientific">Sphingomonas koreensis</name>
    <dbReference type="NCBI Taxonomy" id="93064"/>
    <lineage>
        <taxon>Bacteria</taxon>
        <taxon>Pseudomonadati</taxon>
        <taxon>Pseudomonadota</taxon>
        <taxon>Alphaproteobacteria</taxon>
        <taxon>Sphingomonadales</taxon>
        <taxon>Sphingomonadaceae</taxon>
        <taxon>Sphingomonas</taxon>
    </lineage>
</organism>
<dbReference type="EMBL" id="QQWO01000001">
    <property type="protein sequence ID" value="RSV08292.1"/>
    <property type="molecule type" value="Genomic_DNA"/>
</dbReference>
<reference evidence="10 11" key="3">
    <citation type="submission" date="2018-07" db="EMBL/GenBank/DDBJ databases">
        <title>Genomic and Epidemiologic Investigation of an Indolent Hospital Outbreak.</title>
        <authorList>
            <person name="Johnson R.C."/>
            <person name="Deming C."/>
            <person name="Conlan S."/>
            <person name="Zellmer C.J."/>
            <person name="Michelin A.V."/>
            <person name="Lee-Lin S."/>
            <person name="Thomas P.J."/>
            <person name="Park M."/>
            <person name="Weingarten R.A."/>
            <person name="Less J."/>
            <person name="Dekker J.P."/>
            <person name="Frank K.M."/>
            <person name="Musser K.A."/>
            <person name="Mcquiston J.R."/>
            <person name="Henderson D.K."/>
            <person name="Lau A.F."/>
            <person name="Palmore T.N."/>
            <person name="Segre J.A."/>
        </authorList>
    </citation>
    <scope>NUCLEOTIDE SEQUENCE [LARGE SCALE GENOMIC DNA]</scope>
    <source>
        <strain evidence="8 11">SK-CDC1_0717</strain>
        <strain evidence="7 10">SK-NIH.Env10_0317</strain>
    </source>
</reference>
<dbReference type="GO" id="GO:0016787">
    <property type="term" value="F:hydrolase activity"/>
    <property type="evidence" value="ECO:0007669"/>
    <property type="project" value="UniProtKB-KW"/>
</dbReference>
<reference evidence="9" key="2">
    <citation type="submission" date="2016-12" db="EMBL/GenBank/DDBJ databases">
        <title>Whole genome sequencing of Sphingomonas sp. ABOJV.</title>
        <authorList>
            <person name="Conlan S."/>
            <person name="Thomas P.J."/>
            <person name="Mullikin J."/>
            <person name="Palmore T.N."/>
            <person name="Frank K.M."/>
            <person name="Segre J.A."/>
        </authorList>
    </citation>
    <scope>NUCLEOTIDE SEQUENCE [LARGE SCALE GENOMIC DNA]</scope>
    <source>
        <strain evidence="9">ABOJV</strain>
    </source>
</reference>
<dbReference type="AlphaFoldDB" id="A0A1L6J704"/>
<evidence type="ECO:0000256" key="3">
    <source>
        <dbReference type="ARBA" id="ARBA00022801"/>
    </source>
</evidence>
<dbReference type="InterPro" id="IPR036866">
    <property type="entry name" value="RibonucZ/Hydroxyglut_hydro"/>
</dbReference>
<dbReference type="CDD" id="cd07737">
    <property type="entry name" value="YcbL-like_MBL-fold"/>
    <property type="match status" value="1"/>
</dbReference>
<sequence>MNTASTPPLRAAIVPVTPLQQNSTLLWCTETMRGAFTDPGGDLDRLKAAAQQHGVTIEKLLITHGHIDHCGQAGMLAKELGVPIEGPHEADRFWISRLDDDGRKYGIDGKPFEPDRWLVDGDTVTVGNLTLDVYHCPGHTPGHVVFHHAPSKLAIVGDVIFQGSIGRTDFPMGNHQDLLDAITGKLWPLGGDTVFVPGHGQPSNFAQERRTNPFVADAVLARS</sequence>
<dbReference type="InterPro" id="IPR001279">
    <property type="entry name" value="Metallo-B-lactamas"/>
</dbReference>
<dbReference type="SMART" id="SM00849">
    <property type="entry name" value="Lactamase_B"/>
    <property type="match status" value="1"/>
</dbReference>
<dbReference type="Proteomes" id="UP000287746">
    <property type="component" value="Unassembled WGS sequence"/>
</dbReference>
<evidence type="ECO:0000313" key="7">
    <source>
        <dbReference type="EMBL" id="RSV08292.1"/>
    </source>
</evidence>
<proteinExistence type="predicted"/>
<accession>A0A1L6J704</accession>
<protein>
    <submittedName>
        <fullName evidence="7">MBL fold metallo-hydrolase</fullName>
    </submittedName>
</protein>
<keyword evidence="4" id="KW-0862">Zinc</keyword>
<keyword evidence="9" id="KW-1185">Reference proteome</keyword>
<keyword evidence="3 8" id="KW-0378">Hydrolase</keyword>
<dbReference type="EMBL" id="QQYZ01000018">
    <property type="protein sequence ID" value="RSY79930.1"/>
    <property type="molecule type" value="Genomic_DNA"/>
</dbReference>
<evidence type="ECO:0000256" key="2">
    <source>
        <dbReference type="ARBA" id="ARBA00022723"/>
    </source>
</evidence>
<name>A0A1L6J704_9SPHN</name>
<dbReference type="GO" id="GO:0046872">
    <property type="term" value="F:metal ion binding"/>
    <property type="evidence" value="ECO:0007669"/>
    <property type="project" value="UniProtKB-KW"/>
</dbReference>
<dbReference type="SUPFAM" id="SSF56281">
    <property type="entry name" value="Metallo-hydrolase/oxidoreductase"/>
    <property type="match status" value="1"/>
</dbReference>
<dbReference type="PANTHER" id="PTHR46233:SF3">
    <property type="entry name" value="HYDROXYACYLGLUTATHIONE HYDROLASE GLOC"/>
    <property type="match status" value="1"/>
</dbReference>
<dbReference type="Pfam" id="PF00753">
    <property type="entry name" value="Lactamase_B"/>
    <property type="match status" value="1"/>
</dbReference>
<reference evidence="6" key="1">
    <citation type="submission" date="2016-12" db="EMBL/GenBank/DDBJ databases">
        <title>Whole genome sequencing of Sphingomonas koreensis.</title>
        <authorList>
            <person name="Conlan S."/>
            <person name="Thomas P.J."/>
            <person name="Mullikin J."/>
            <person name="Palmore T.N."/>
            <person name="Frank K.M."/>
            <person name="Segre J.A."/>
        </authorList>
    </citation>
    <scope>NUCLEOTIDE SEQUENCE</scope>
    <source>
        <strain evidence="6">ABOJV</strain>
    </source>
</reference>
<dbReference type="Proteomes" id="UP000286681">
    <property type="component" value="Unassembled WGS sequence"/>
</dbReference>
<keyword evidence="2" id="KW-0479">Metal-binding</keyword>
<dbReference type="PANTHER" id="PTHR46233">
    <property type="entry name" value="HYDROXYACYLGLUTATHIONE HYDROLASE GLOC"/>
    <property type="match status" value="1"/>
</dbReference>
<dbReference type="OrthoDB" id="9802991at2"/>
<dbReference type="GeneID" id="44131681"/>
<evidence type="ECO:0000259" key="5">
    <source>
        <dbReference type="SMART" id="SM00849"/>
    </source>
</evidence>